<gene>
    <name evidence="3" type="ORF">BWZ43_18930</name>
</gene>
<comment type="caution">
    <text evidence="3">The sequence shown here is derived from an EMBL/GenBank/DDBJ whole genome shotgun (WGS) entry which is preliminary data.</text>
</comment>
<dbReference type="GO" id="GO:0000160">
    <property type="term" value="P:phosphorelay signal transduction system"/>
    <property type="evidence" value="ECO:0007669"/>
    <property type="project" value="InterPro"/>
</dbReference>
<dbReference type="InterPro" id="IPR011006">
    <property type="entry name" value="CheY-like_superfamily"/>
</dbReference>
<dbReference type="EMBL" id="MTLA01000262">
    <property type="protein sequence ID" value="OOP66819.1"/>
    <property type="molecule type" value="Genomic_DNA"/>
</dbReference>
<keyword evidence="1" id="KW-0597">Phosphoprotein</keyword>
<evidence type="ECO:0000313" key="4">
    <source>
        <dbReference type="Proteomes" id="UP000189761"/>
    </source>
</evidence>
<dbReference type="RefSeq" id="WP_058003832.1">
    <property type="nucleotide sequence ID" value="NZ_CP065424.1"/>
</dbReference>
<dbReference type="Gene3D" id="3.40.50.2300">
    <property type="match status" value="1"/>
</dbReference>
<sequence length="119" mass="13346">MAKILVVDDAKFMRVTLTNMLEKANHIVIGEAENGREAVELYRKLKPEIVTMDITMPEMTGLDAVKEIKKEFPDAKIVMCSSMGQQKMVMDAIEAGAKDYIVKPFNENRVNEAIDKVLG</sequence>
<keyword evidence="4" id="KW-1185">Reference proteome</keyword>
<proteinExistence type="predicted"/>
<dbReference type="InterPro" id="IPR052048">
    <property type="entry name" value="ST_Response_Regulator"/>
</dbReference>
<reference evidence="3 4" key="1">
    <citation type="submission" date="2017-01" db="EMBL/GenBank/DDBJ databases">
        <title>Draft genome sequence of Bacillus oleronius.</title>
        <authorList>
            <person name="Allam M."/>
        </authorList>
    </citation>
    <scope>NUCLEOTIDE SEQUENCE [LARGE SCALE GENOMIC DNA]</scope>
    <source>
        <strain evidence="3 4">DSM 9356</strain>
    </source>
</reference>
<evidence type="ECO:0000259" key="2">
    <source>
        <dbReference type="PROSITE" id="PS50110"/>
    </source>
</evidence>
<organism evidence="3 4">
    <name type="scientific">Heyndrickxia oleronia</name>
    <dbReference type="NCBI Taxonomy" id="38875"/>
    <lineage>
        <taxon>Bacteria</taxon>
        <taxon>Bacillati</taxon>
        <taxon>Bacillota</taxon>
        <taxon>Bacilli</taxon>
        <taxon>Bacillales</taxon>
        <taxon>Bacillaceae</taxon>
        <taxon>Heyndrickxia</taxon>
    </lineage>
</organism>
<accession>A0A8E2LE64</accession>
<name>A0A8E2LE64_9BACI</name>
<feature type="domain" description="Response regulatory" evidence="2">
    <location>
        <begin position="3"/>
        <end position="118"/>
    </location>
</feature>
<evidence type="ECO:0000256" key="1">
    <source>
        <dbReference type="PROSITE-ProRule" id="PRU00169"/>
    </source>
</evidence>
<feature type="modified residue" description="4-aspartylphosphate" evidence="1">
    <location>
        <position position="53"/>
    </location>
</feature>
<evidence type="ECO:0000313" key="3">
    <source>
        <dbReference type="EMBL" id="OOP66819.1"/>
    </source>
</evidence>
<dbReference type="SUPFAM" id="SSF52172">
    <property type="entry name" value="CheY-like"/>
    <property type="match status" value="1"/>
</dbReference>
<dbReference type="PANTHER" id="PTHR43228:SF1">
    <property type="entry name" value="TWO-COMPONENT RESPONSE REGULATOR ARR22"/>
    <property type="match status" value="1"/>
</dbReference>
<protein>
    <submittedName>
        <fullName evidence="3">Response regulator</fullName>
    </submittedName>
</protein>
<dbReference type="InterPro" id="IPR001789">
    <property type="entry name" value="Sig_transdc_resp-reg_receiver"/>
</dbReference>
<dbReference type="AlphaFoldDB" id="A0A8E2LE64"/>
<dbReference type="SMART" id="SM00448">
    <property type="entry name" value="REC"/>
    <property type="match status" value="1"/>
</dbReference>
<dbReference type="Proteomes" id="UP000189761">
    <property type="component" value="Unassembled WGS sequence"/>
</dbReference>
<dbReference type="PROSITE" id="PS50110">
    <property type="entry name" value="RESPONSE_REGULATORY"/>
    <property type="match status" value="1"/>
</dbReference>
<dbReference type="Pfam" id="PF00072">
    <property type="entry name" value="Response_reg"/>
    <property type="match status" value="1"/>
</dbReference>
<dbReference type="PANTHER" id="PTHR43228">
    <property type="entry name" value="TWO-COMPONENT RESPONSE REGULATOR"/>
    <property type="match status" value="1"/>
</dbReference>